<name>A0A8T1XD35_9STRA</name>
<evidence type="ECO:0000256" key="2">
    <source>
        <dbReference type="SAM" id="MobiDB-lite"/>
    </source>
</evidence>
<keyword evidence="1" id="KW-0175">Coiled coil</keyword>
<protein>
    <submittedName>
        <fullName evidence="3">Uncharacterized protein</fullName>
    </submittedName>
</protein>
<reference evidence="3" key="1">
    <citation type="submission" date="2021-02" db="EMBL/GenBank/DDBJ databases">
        <authorList>
            <person name="Palmer J.M."/>
        </authorList>
    </citation>
    <scope>NUCLEOTIDE SEQUENCE</scope>
    <source>
        <strain evidence="3">SCRP23</strain>
    </source>
</reference>
<proteinExistence type="predicted"/>
<feature type="region of interest" description="Disordered" evidence="2">
    <location>
        <begin position="269"/>
        <end position="292"/>
    </location>
</feature>
<feature type="coiled-coil region" evidence="1">
    <location>
        <begin position="104"/>
        <end position="138"/>
    </location>
</feature>
<dbReference type="EMBL" id="JAGDFL010000005">
    <property type="protein sequence ID" value="KAG7401943.1"/>
    <property type="molecule type" value="Genomic_DNA"/>
</dbReference>
<evidence type="ECO:0000313" key="4">
    <source>
        <dbReference type="Proteomes" id="UP000693981"/>
    </source>
</evidence>
<dbReference type="InterPro" id="IPR052752">
    <property type="entry name" value="NACHT-WD_repeat"/>
</dbReference>
<dbReference type="PANTHER" id="PTHR19871:SF14">
    <property type="entry name" value="DUF4062 DOMAIN-CONTAINING PROTEIN"/>
    <property type="match status" value="1"/>
</dbReference>
<dbReference type="PANTHER" id="PTHR19871">
    <property type="entry name" value="BETA TRANSDUCIN-RELATED PROTEIN"/>
    <property type="match status" value="1"/>
</dbReference>
<accession>A0A8T1XD35</accession>
<gene>
    <name evidence="3" type="ORF">PHYBOEH_008464</name>
</gene>
<dbReference type="AlphaFoldDB" id="A0A8T1XD35"/>
<keyword evidence="4" id="KW-1185">Reference proteome</keyword>
<dbReference type="OrthoDB" id="5986190at2759"/>
<comment type="caution">
    <text evidence="3">The sequence shown here is derived from an EMBL/GenBank/DDBJ whole genome shotgun (WGS) entry which is preliminary data.</text>
</comment>
<feature type="region of interest" description="Disordered" evidence="2">
    <location>
        <begin position="35"/>
        <end position="57"/>
    </location>
</feature>
<dbReference type="Proteomes" id="UP000693981">
    <property type="component" value="Unassembled WGS sequence"/>
</dbReference>
<evidence type="ECO:0000256" key="1">
    <source>
        <dbReference type="SAM" id="Coils"/>
    </source>
</evidence>
<feature type="region of interest" description="Disordered" evidence="2">
    <location>
        <begin position="359"/>
        <end position="383"/>
    </location>
</feature>
<organism evidence="3 4">
    <name type="scientific">Phytophthora boehmeriae</name>
    <dbReference type="NCBI Taxonomy" id="109152"/>
    <lineage>
        <taxon>Eukaryota</taxon>
        <taxon>Sar</taxon>
        <taxon>Stramenopiles</taxon>
        <taxon>Oomycota</taxon>
        <taxon>Peronosporomycetes</taxon>
        <taxon>Peronosporales</taxon>
        <taxon>Peronosporaceae</taxon>
        <taxon>Phytophthora</taxon>
    </lineage>
</organism>
<sequence>MVVEKLERAREKVAHEQAASDKLYQRRLEMIESVRATSMKGLDSTPEEESRRQARQTFSAATRSLAAKVALQQCESMCEKIQKATGFSKMELILQKFTRREELNAGFEEQAKLYEARLKQIKLNQAELEEQLHLLELSQASASTEDPRVLEQKLRNAEVELARAEYTQSALLTSSKEVIAGAARIVKLMGVTNCSDPYQNAIPAARLWPPPMGYEGESSLTSEFETLEPPAITALLQICQDRATLMIDAVEGARSDPDLNFSLIADPSSRNRRRTVRGEERASVRSGRYRRPQQLSSVAEKSNRIGFDRGAVPPIDTSKGTGTAIFAQATARSYSEDPCEEGSARDTEVLSREVIKASSRNKLAQRKRGGTSSVVLGDGEHEG</sequence>
<evidence type="ECO:0000313" key="3">
    <source>
        <dbReference type="EMBL" id="KAG7401943.1"/>
    </source>
</evidence>